<reference evidence="7 8" key="1">
    <citation type="submission" date="2019-08" db="EMBL/GenBank/DDBJ databases">
        <title>Bacillus genomes from the desert of Cuatro Cienegas, Coahuila.</title>
        <authorList>
            <person name="Olmedo-Alvarez G."/>
        </authorList>
    </citation>
    <scope>NUCLEOTIDE SEQUENCE [LARGE SCALE GENOMIC DNA]</scope>
    <source>
        <strain evidence="7 8">CH40_1T</strain>
    </source>
</reference>
<feature type="domain" description="RNA polymerase sigma factor 70 region 4 type 2" evidence="6">
    <location>
        <begin position="113"/>
        <end position="153"/>
    </location>
</feature>
<dbReference type="GO" id="GO:0016987">
    <property type="term" value="F:sigma factor activity"/>
    <property type="evidence" value="ECO:0007669"/>
    <property type="project" value="UniProtKB-KW"/>
</dbReference>
<keyword evidence="3" id="KW-0238">DNA-binding</keyword>
<protein>
    <submittedName>
        <fullName evidence="7">Sigma-70 family RNA polymerase sigma factor</fullName>
    </submittedName>
</protein>
<dbReference type="SUPFAM" id="SSF88946">
    <property type="entry name" value="Sigma2 domain of RNA polymerase sigma factors"/>
    <property type="match status" value="1"/>
</dbReference>
<dbReference type="Pfam" id="PF08281">
    <property type="entry name" value="Sigma70_r4_2"/>
    <property type="match status" value="1"/>
</dbReference>
<sequence>MNFEEIAVQYEPMIYKVMNTLHVYKNEDEFYQIGLIALWEAATRFNEEKGHFSSYAYSYIRGRFLDEMKRSILNKERHSTPKEVYWEYIEDPNGDVPLEAELLLSYCHELNDNQTKWVVYTCLDGLTLKEIAQVENVSPSAVKKWRSGAKEKIRKDLQNLY</sequence>
<evidence type="ECO:0000259" key="5">
    <source>
        <dbReference type="Pfam" id="PF04542"/>
    </source>
</evidence>
<keyword evidence="2" id="KW-0731">Sigma factor</keyword>
<dbReference type="InterPro" id="IPR036388">
    <property type="entry name" value="WH-like_DNA-bd_sf"/>
</dbReference>
<dbReference type="NCBIfam" id="TIGR02937">
    <property type="entry name" value="sigma70-ECF"/>
    <property type="match status" value="1"/>
</dbReference>
<dbReference type="InterPro" id="IPR013324">
    <property type="entry name" value="RNA_pol_sigma_r3/r4-like"/>
</dbReference>
<evidence type="ECO:0000313" key="7">
    <source>
        <dbReference type="EMBL" id="TYR75995.1"/>
    </source>
</evidence>
<dbReference type="Proteomes" id="UP000323317">
    <property type="component" value="Unassembled WGS sequence"/>
</dbReference>
<proteinExistence type="predicted"/>
<keyword evidence="1" id="KW-0805">Transcription regulation</keyword>
<accession>A0A5D4KH19</accession>
<dbReference type="Pfam" id="PF04542">
    <property type="entry name" value="Sigma70_r2"/>
    <property type="match status" value="1"/>
</dbReference>
<dbReference type="InterPro" id="IPR007627">
    <property type="entry name" value="RNA_pol_sigma70_r2"/>
</dbReference>
<evidence type="ECO:0000313" key="8">
    <source>
        <dbReference type="Proteomes" id="UP000323317"/>
    </source>
</evidence>
<dbReference type="Gene3D" id="1.10.10.10">
    <property type="entry name" value="Winged helix-like DNA-binding domain superfamily/Winged helix DNA-binding domain"/>
    <property type="match status" value="1"/>
</dbReference>
<dbReference type="SUPFAM" id="SSF88659">
    <property type="entry name" value="Sigma3 and sigma4 domains of RNA polymerase sigma factors"/>
    <property type="match status" value="1"/>
</dbReference>
<evidence type="ECO:0000256" key="2">
    <source>
        <dbReference type="ARBA" id="ARBA00023082"/>
    </source>
</evidence>
<dbReference type="GO" id="GO:0003677">
    <property type="term" value="F:DNA binding"/>
    <property type="evidence" value="ECO:0007669"/>
    <property type="project" value="UniProtKB-KW"/>
</dbReference>
<evidence type="ECO:0000256" key="3">
    <source>
        <dbReference type="ARBA" id="ARBA00023125"/>
    </source>
</evidence>
<comment type="caution">
    <text evidence="7">The sequence shown here is derived from an EMBL/GenBank/DDBJ whole genome shotgun (WGS) entry which is preliminary data.</text>
</comment>
<dbReference type="RefSeq" id="WP_148946213.1">
    <property type="nucleotide sequence ID" value="NZ_VTEH01000004.1"/>
</dbReference>
<dbReference type="EMBL" id="VTEH01000004">
    <property type="protein sequence ID" value="TYR75995.1"/>
    <property type="molecule type" value="Genomic_DNA"/>
</dbReference>
<evidence type="ECO:0000256" key="1">
    <source>
        <dbReference type="ARBA" id="ARBA00023015"/>
    </source>
</evidence>
<organism evidence="7 8">
    <name type="scientific">Rossellomorea vietnamensis</name>
    <dbReference type="NCBI Taxonomy" id="218284"/>
    <lineage>
        <taxon>Bacteria</taxon>
        <taxon>Bacillati</taxon>
        <taxon>Bacillota</taxon>
        <taxon>Bacilli</taxon>
        <taxon>Bacillales</taxon>
        <taxon>Bacillaceae</taxon>
        <taxon>Rossellomorea</taxon>
    </lineage>
</organism>
<dbReference type="InterPro" id="IPR014284">
    <property type="entry name" value="RNA_pol_sigma-70_dom"/>
</dbReference>
<dbReference type="PANTHER" id="PTHR30385">
    <property type="entry name" value="SIGMA FACTOR F FLAGELLAR"/>
    <property type="match status" value="1"/>
</dbReference>
<feature type="domain" description="RNA polymerase sigma-70 region 2" evidence="5">
    <location>
        <begin position="9"/>
        <end position="70"/>
    </location>
</feature>
<dbReference type="GO" id="GO:0006352">
    <property type="term" value="P:DNA-templated transcription initiation"/>
    <property type="evidence" value="ECO:0007669"/>
    <property type="project" value="InterPro"/>
</dbReference>
<evidence type="ECO:0000256" key="4">
    <source>
        <dbReference type="ARBA" id="ARBA00023163"/>
    </source>
</evidence>
<dbReference type="InterPro" id="IPR013249">
    <property type="entry name" value="RNA_pol_sigma70_r4_t2"/>
</dbReference>
<keyword evidence="4" id="KW-0804">Transcription</keyword>
<dbReference type="AlphaFoldDB" id="A0A5D4KH19"/>
<evidence type="ECO:0000259" key="6">
    <source>
        <dbReference type="Pfam" id="PF08281"/>
    </source>
</evidence>
<dbReference type="InterPro" id="IPR013325">
    <property type="entry name" value="RNA_pol_sigma_r2"/>
</dbReference>
<name>A0A5D4KH19_9BACI</name>
<dbReference type="Gene3D" id="1.10.1740.10">
    <property type="match status" value="1"/>
</dbReference>
<gene>
    <name evidence="7" type="ORF">FZC79_07530</name>
</gene>